<dbReference type="Gene3D" id="2.60.120.280">
    <property type="entry name" value="Regulatory protein AraC"/>
    <property type="match status" value="1"/>
</dbReference>
<dbReference type="InterPro" id="IPR009057">
    <property type="entry name" value="Homeodomain-like_sf"/>
</dbReference>
<dbReference type="GO" id="GO:0043565">
    <property type="term" value="F:sequence-specific DNA binding"/>
    <property type="evidence" value="ECO:0007669"/>
    <property type="project" value="InterPro"/>
</dbReference>
<keyword evidence="2" id="KW-0805">Transcription regulation</keyword>
<dbReference type="InterPro" id="IPR037923">
    <property type="entry name" value="HTH-like"/>
</dbReference>
<feature type="domain" description="HTH araC/xylS-type" evidence="6">
    <location>
        <begin position="187"/>
        <end position="285"/>
    </location>
</feature>
<dbReference type="Gene3D" id="1.10.10.60">
    <property type="entry name" value="Homeodomain-like"/>
    <property type="match status" value="2"/>
</dbReference>
<dbReference type="Proteomes" id="UP000198741">
    <property type="component" value="Chromosome I"/>
</dbReference>
<evidence type="ECO:0000256" key="3">
    <source>
        <dbReference type="ARBA" id="ARBA00023125"/>
    </source>
</evidence>
<evidence type="ECO:0000256" key="1">
    <source>
        <dbReference type="ARBA" id="ARBA00022490"/>
    </source>
</evidence>
<evidence type="ECO:0000313" key="7">
    <source>
        <dbReference type="EMBL" id="SDO67138.1"/>
    </source>
</evidence>
<gene>
    <name evidence="7" type="ORF">SAMN04515671_1656</name>
</gene>
<dbReference type="SMART" id="SM00342">
    <property type="entry name" value="HTH_ARAC"/>
    <property type="match status" value="1"/>
</dbReference>
<dbReference type="InterPro" id="IPR050204">
    <property type="entry name" value="AraC_XylS_family_regulators"/>
</dbReference>
<dbReference type="InterPro" id="IPR018060">
    <property type="entry name" value="HTH_AraC"/>
</dbReference>
<name>A0A1H0LFZ3_9ACTN</name>
<reference evidence="7 8" key="1">
    <citation type="submission" date="2016-10" db="EMBL/GenBank/DDBJ databases">
        <authorList>
            <person name="de Groot N.N."/>
        </authorList>
    </citation>
    <scope>NUCLEOTIDE SEQUENCE [LARGE SCALE GENOMIC DNA]</scope>
    <source>
        <strain evidence="8">P4-7,KCTC 19426,CECT 7604</strain>
    </source>
</reference>
<dbReference type="InterPro" id="IPR003313">
    <property type="entry name" value="AraC-bd"/>
</dbReference>
<sequence>MSRAEGFVGQRLQVLPYTVQRAALRRPGTRQLLVTACGVYPRAAGHGFTRDAGTPETVLLICSAGRGWVSAGGDLSPISSGQAVLLPPGPPHAYGADPTDPWTIWWLHLAGSAVPDLLAAARVSTAARVLMVGDIRQTVGLIDTIIDRTERDSTEHSLLGAAGAAWHVVALLAADHGRQSVKDSPIEAAVTYLRDHVAASVSVAALARRAGLSPSHFAARFRQEVGTTVGAFRTDLRMAAARHLLDTTTTPVADIAAAVGYPDAFYFSRRFRAVHGCTATAYRQQSKG</sequence>
<evidence type="ECO:0000313" key="8">
    <source>
        <dbReference type="Proteomes" id="UP000198741"/>
    </source>
</evidence>
<dbReference type="SUPFAM" id="SSF51215">
    <property type="entry name" value="Regulatory protein AraC"/>
    <property type="match status" value="1"/>
</dbReference>
<evidence type="ECO:0000256" key="4">
    <source>
        <dbReference type="ARBA" id="ARBA00023159"/>
    </source>
</evidence>
<keyword evidence="4" id="KW-0010">Activator</keyword>
<dbReference type="InterPro" id="IPR018062">
    <property type="entry name" value="HTH_AraC-typ_CS"/>
</dbReference>
<evidence type="ECO:0000256" key="5">
    <source>
        <dbReference type="ARBA" id="ARBA00023163"/>
    </source>
</evidence>
<dbReference type="PROSITE" id="PS00041">
    <property type="entry name" value="HTH_ARAC_FAMILY_1"/>
    <property type="match status" value="1"/>
</dbReference>
<dbReference type="STRING" id="1090615.SAMN04515671_1656"/>
<keyword evidence="8" id="KW-1185">Reference proteome</keyword>
<protein>
    <submittedName>
        <fullName evidence="7">AraC-type DNA-binding protein</fullName>
    </submittedName>
</protein>
<keyword evidence="1" id="KW-0963">Cytoplasm</keyword>
<dbReference type="PANTHER" id="PTHR46796">
    <property type="entry name" value="HTH-TYPE TRANSCRIPTIONAL ACTIVATOR RHAS-RELATED"/>
    <property type="match status" value="1"/>
</dbReference>
<dbReference type="Pfam" id="PF12833">
    <property type="entry name" value="HTH_18"/>
    <property type="match status" value="1"/>
</dbReference>
<dbReference type="CDD" id="cd06986">
    <property type="entry name" value="cupin_MmsR-like_N"/>
    <property type="match status" value="1"/>
</dbReference>
<dbReference type="RefSeq" id="WP_090481679.1">
    <property type="nucleotide sequence ID" value="NZ_LT629710.1"/>
</dbReference>
<evidence type="ECO:0000259" key="6">
    <source>
        <dbReference type="PROSITE" id="PS01124"/>
    </source>
</evidence>
<dbReference type="EMBL" id="LT629710">
    <property type="protein sequence ID" value="SDO67138.1"/>
    <property type="molecule type" value="Genomic_DNA"/>
</dbReference>
<organism evidence="7 8">
    <name type="scientific">Nakamurella panacisegetis</name>
    <dbReference type="NCBI Taxonomy" id="1090615"/>
    <lineage>
        <taxon>Bacteria</taxon>
        <taxon>Bacillati</taxon>
        <taxon>Actinomycetota</taxon>
        <taxon>Actinomycetes</taxon>
        <taxon>Nakamurellales</taxon>
        <taxon>Nakamurellaceae</taxon>
        <taxon>Nakamurella</taxon>
    </lineage>
</organism>
<dbReference type="GO" id="GO:0003700">
    <property type="term" value="F:DNA-binding transcription factor activity"/>
    <property type="evidence" value="ECO:0007669"/>
    <property type="project" value="InterPro"/>
</dbReference>
<dbReference type="Pfam" id="PF02311">
    <property type="entry name" value="AraC_binding"/>
    <property type="match status" value="1"/>
</dbReference>
<accession>A0A1H0LFZ3</accession>
<dbReference type="PANTHER" id="PTHR46796:SF13">
    <property type="entry name" value="HTH-TYPE TRANSCRIPTIONAL ACTIVATOR RHAS"/>
    <property type="match status" value="1"/>
</dbReference>
<dbReference type="OrthoDB" id="3186094at2"/>
<dbReference type="SUPFAM" id="SSF46689">
    <property type="entry name" value="Homeodomain-like"/>
    <property type="match status" value="2"/>
</dbReference>
<dbReference type="AlphaFoldDB" id="A0A1H0LFZ3"/>
<keyword evidence="3 7" id="KW-0238">DNA-binding</keyword>
<proteinExistence type="predicted"/>
<keyword evidence="5" id="KW-0804">Transcription</keyword>
<evidence type="ECO:0000256" key="2">
    <source>
        <dbReference type="ARBA" id="ARBA00023015"/>
    </source>
</evidence>
<dbReference type="PROSITE" id="PS01124">
    <property type="entry name" value="HTH_ARAC_FAMILY_2"/>
    <property type="match status" value="1"/>
</dbReference>